<evidence type="ECO:0000313" key="2">
    <source>
        <dbReference type="Proteomes" id="UP001143856"/>
    </source>
</evidence>
<proteinExistence type="predicted"/>
<comment type="caution">
    <text evidence="1">The sequence shown here is derived from an EMBL/GenBank/DDBJ whole genome shotgun (WGS) entry which is preliminary data.</text>
</comment>
<organism evidence="1 2">
    <name type="scientific">Xylaria curta</name>
    <dbReference type="NCBI Taxonomy" id="42375"/>
    <lineage>
        <taxon>Eukaryota</taxon>
        <taxon>Fungi</taxon>
        <taxon>Dikarya</taxon>
        <taxon>Ascomycota</taxon>
        <taxon>Pezizomycotina</taxon>
        <taxon>Sordariomycetes</taxon>
        <taxon>Xylariomycetidae</taxon>
        <taxon>Xylariales</taxon>
        <taxon>Xylariaceae</taxon>
        <taxon>Xylaria</taxon>
    </lineage>
</organism>
<name>A0ACC1PMN7_9PEZI</name>
<keyword evidence="2" id="KW-1185">Reference proteome</keyword>
<evidence type="ECO:0000313" key="1">
    <source>
        <dbReference type="EMBL" id="KAJ2995365.1"/>
    </source>
</evidence>
<sequence>MVPSQRPSQHSASFKLDWGCEIPLDPQNGLPASATLNHNKAMCHCYFKGGDTQIVRHYLYEFVYEKYYRQNPEQYDAFTCNLMAEAQAERIGLRLGGDKIWYHYPDCLPQAMSRVVGDATR</sequence>
<gene>
    <name evidence="1" type="ORF">NUW58_g1285</name>
</gene>
<dbReference type="Proteomes" id="UP001143856">
    <property type="component" value="Unassembled WGS sequence"/>
</dbReference>
<dbReference type="EMBL" id="JAPDGR010000135">
    <property type="protein sequence ID" value="KAJ2995365.1"/>
    <property type="molecule type" value="Genomic_DNA"/>
</dbReference>
<reference evidence="1" key="1">
    <citation type="submission" date="2022-10" db="EMBL/GenBank/DDBJ databases">
        <title>Genome Sequence of Xylaria curta.</title>
        <authorList>
            <person name="Buettner E."/>
        </authorList>
    </citation>
    <scope>NUCLEOTIDE SEQUENCE</scope>
    <source>
        <strain evidence="1">Babe10</strain>
    </source>
</reference>
<protein>
    <submittedName>
        <fullName evidence="1">Uncharacterized protein</fullName>
    </submittedName>
</protein>
<accession>A0ACC1PMN7</accession>